<comment type="caution">
    <text evidence="1">The sequence shown here is derived from an EMBL/GenBank/DDBJ whole genome shotgun (WGS) entry which is preliminary data.</text>
</comment>
<dbReference type="EMBL" id="CM047909">
    <property type="protein sequence ID" value="KAJ0079657.1"/>
    <property type="molecule type" value="Genomic_DNA"/>
</dbReference>
<evidence type="ECO:0000313" key="1">
    <source>
        <dbReference type="EMBL" id="KAJ0079657.1"/>
    </source>
</evidence>
<protein>
    <submittedName>
        <fullName evidence="1">Uncharacterized protein</fullName>
    </submittedName>
</protein>
<organism evidence="1 2">
    <name type="scientific">Pistacia atlantica</name>
    <dbReference type="NCBI Taxonomy" id="434234"/>
    <lineage>
        <taxon>Eukaryota</taxon>
        <taxon>Viridiplantae</taxon>
        <taxon>Streptophyta</taxon>
        <taxon>Embryophyta</taxon>
        <taxon>Tracheophyta</taxon>
        <taxon>Spermatophyta</taxon>
        <taxon>Magnoliopsida</taxon>
        <taxon>eudicotyledons</taxon>
        <taxon>Gunneridae</taxon>
        <taxon>Pentapetalae</taxon>
        <taxon>rosids</taxon>
        <taxon>malvids</taxon>
        <taxon>Sapindales</taxon>
        <taxon>Anacardiaceae</taxon>
        <taxon>Pistacia</taxon>
    </lineage>
</organism>
<proteinExistence type="predicted"/>
<dbReference type="Proteomes" id="UP001164250">
    <property type="component" value="Chromosome 13"/>
</dbReference>
<gene>
    <name evidence="1" type="ORF">Patl1_24348</name>
</gene>
<accession>A0ACC1A032</accession>
<reference evidence="2" key="1">
    <citation type="journal article" date="2023" name="G3 (Bethesda)">
        <title>Genome assembly and association tests identify interacting loci associated with vigor, precocity, and sex in interspecific pistachio rootstocks.</title>
        <authorList>
            <person name="Palmer W."/>
            <person name="Jacygrad E."/>
            <person name="Sagayaradj S."/>
            <person name="Cavanaugh K."/>
            <person name="Han R."/>
            <person name="Bertier L."/>
            <person name="Beede B."/>
            <person name="Kafkas S."/>
            <person name="Golino D."/>
            <person name="Preece J."/>
            <person name="Michelmore R."/>
        </authorList>
    </citation>
    <scope>NUCLEOTIDE SEQUENCE [LARGE SCALE GENOMIC DNA]</scope>
</reference>
<evidence type="ECO:0000313" key="2">
    <source>
        <dbReference type="Proteomes" id="UP001164250"/>
    </source>
</evidence>
<keyword evidence="2" id="KW-1185">Reference proteome</keyword>
<sequence length="100" mass="11046">MAVVTRVVMAIAAVLSTCRRCCPVVSLWSTMKPSRRTRREVIIELQNVRLNPNGDGAGKGNAQSMFNPSEKSLTWGFLVDDTVIIEVEVKLIGVVLKWST</sequence>
<name>A0ACC1A032_9ROSI</name>